<dbReference type="STRING" id="758825.SAMN02982985_00083"/>
<dbReference type="EMBL" id="FOTW01000004">
    <property type="protein sequence ID" value="SFL42993.1"/>
    <property type="molecule type" value="Genomic_DNA"/>
</dbReference>
<dbReference type="InterPro" id="IPR036890">
    <property type="entry name" value="HATPase_C_sf"/>
</dbReference>
<evidence type="ECO:0000313" key="7">
    <source>
        <dbReference type="EMBL" id="SFL42993.1"/>
    </source>
</evidence>
<dbReference type="GO" id="GO:0016020">
    <property type="term" value="C:membrane"/>
    <property type="evidence" value="ECO:0007669"/>
    <property type="project" value="InterPro"/>
</dbReference>
<keyword evidence="4" id="KW-0472">Membrane</keyword>
<dbReference type="InterPro" id="IPR011712">
    <property type="entry name" value="Sig_transdc_His_kin_sub3_dim/P"/>
</dbReference>
<dbReference type="PANTHER" id="PTHR24421">
    <property type="entry name" value="NITRATE/NITRITE SENSOR PROTEIN NARX-RELATED"/>
    <property type="match status" value="1"/>
</dbReference>
<dbReference type="GO" id="GO:0046983">
    <property type="term" value="F:protein dimerization activity"/>
    <property type="evidence" value="ECO:0007669"/>
    <property type="project" value="InterPro"/>
</dbReference>
<evidence type="ECO:0000259" key="5">
    <source>
        <dbReference type="Pfam" id="PF07730"/>
    </source>
</evidence>
<evidence type="ECO:0000259" key="6">
    <source>
        <dbReference type="Pfam" id="PF13581"/>
    </source>
</evidence>
<accession>A0A1I4HMN3</accession>
<organism evidence="7 8">
    <name type="scientific">Rugamonas rubra</name>
    <dbReference type="NCBI Taxonomy" id="758825"/>
    <lineage>
        <taxon>Bacteria</taxon>
        <taxon>Pseudomonadati</taxon>
        <taxon>Pseudomonadota</taxon>
        <taxon>Betaproteobacteria</taxon>
        <taxon>Burkholderiales</taxon>
        <taxon>Oxalobacteraceae</taxon>
        <taxon>Telluria group</taxon>
        <taxon>Rugamonas</taxon>
    </lineage>
</organism>
<keyword evidence="2 7" id="KW-0418">Kinase</keyword>
<dbReference type="PANTHER" id="PTHR24421:SF63">
    <property type="entry name" value="SENSOR HISTIDINE KINASE DESK"/>
    <property type="match status" value="1"/>
</dbReference>
<name>A0A1I4HMN3_9BURK</name>
<evidence type="ECO:0000256" key="4">
    <source>
        <dbReference type="SAM" id="Phobius"/>
    </source>
</evidence>
<dbReference type="Gene3D" id="3.30.565.10">
    <property type="entry name" value="Histidine kinase-like ATPase, C-terminal domain"/>
    <property type="match status" value="1"/>
</dbReference>
<keyword evidence="1" id="KW-0808">Transferase</keyword>
<dbReference type="Pfam" id="PF13581">
    <property type="entry name" value="HATPase_c_2"/>
    <property type="match status" value="1"/>
</dbReference>
<evidence type="ECO:0000256" key="3">
    <source>
        <dbReference type="ARBA" id="ARBA00023012"/>
    </source>
</evidence>
<dbReference type="AlphaFoldDB" id="A0A1I4HMN3"/>
<feature type="domain" description="Histidine kinase/HSP90-like ATPase" evidence="6">
    <location>
        <begin position="263"/>
        <end position="321"/>
    </location>
</feature>
<keyword evidence="4" id="KW-0812">Transmembrane</keyword>
<evidence type="ECO:0000256" key="1">
    <source>
        <dbReference type="ARBA" id="ARBA00022679"/>
    </source>
</evidence>
<feature type="transmembrane region" description="Helical" evidence="4">
    <location>
        <begin position="130"/>
        <end position="148"/>
    </location>
</feature>
<feature type="transmembrane region" description="Helical" evidence="4">
    <location>
        <begin position="106"/>
        <end position="124"/>
    </location>
</feature>
<protein>
    <submittedName>
        <fullName evidence="7">Two-component system, NarL family, sensor histidine kinase DesK</fullName>
    </submittedName>
</protein>
<feature type="domain" description="Signal transduction histidine kinase subgroup 3 dimerisation and phosphoacceptor" evidence="5">
    <location>
        <begin position="173"/>
        <end position="239"/>
    </location>
</feature>
<keyword evidence="4" id="KW-1133">Transmembrane helix</keyword>
<gene>
    <name evidence="7" type="ORF">SAMN02982985_00083</name>
</gene>
<sequence length="361" mass="39103">MRLTLLPSTPETGRTPYLWLVYLGIYVVPYFLRPHSAFQLALAAATLPLFLLLYFRGYWLDGAALWRNALMITALGMLSAPHNPGAAVFFIYSACAGAGFERPRQGFLLVAANVLLGALTAWLLQPRQTFLLQVLVLPVFIAGPLIHFHESRRAAGRLLRKQEEVEHLSKIAERERIARDMHDVLGHTLSLIALKSELARRLVASEPQRAEAEMREVEDSARDALRQVRQAIVGYRSAGLPFELAQADKALQTAGVALQTRIEPLALPAAVENVLSLALREAVTNIVRHAGASTCHIALRQADGRVHCDISDNGAAAAPVVPGNGLRGMRERVEAHGGAMALAAGPGLRLSLSLPATAALP</sequence>
<evidence type="ECO:0000256" key="2">
    <source>
        <dbReference type="ARBA" id="ARBA00022777"/>
    </source>
</evidence>
<dbReference type="InterPro" id="IPR050482">
    <property type="entry name" value="Sensor_HK_TwoCompSys"/>
</dbReference>
<feature type="transmembrane region" description="Helical" evidence="4">
    <location>
        <begin position="71"/>
        <end position="94"/>
    </location>
</feature>
<dbReference type="Gene3D" id="1.20.5.1930">
    <property type="match status" value="1"/>
</dbReference>
<proteinExistence type="predicted"/>
<dbReference type="CDD" id="cd16917">
    <property type="entry name" value="HATPase_UhpB-NarQ-NarX-like"/>
    <property type="match status" value="1"/>
</dbReference>
<dbReference type="Proteomes" id="UP000199470">
    <property type="component" value="Unassembled WGS sequence"/>
</dbReference>
<dbReference type="GO" id="GO:0000155">
    <property type="term" value="F:phosphorelay sensor kinase activity"/>
    <property type="evidence" value="ECO:0007669"/>
    <property type="project" value="InterPro"/>
</dbReference>
<feature type="transmembrane region" description="Helical" evidence="4">
    <location>
        <begin position="40"/>
        <end position="59"/>
    </location>
</feature>
<reference evidence="7 8" key="1">
    <citation type="submission" date="2016-10" db="EMBL/GenBank/DDBJ databases">
        <authorList>
            <person name="de Groot N.N."/>
        </authorList>
    </citation>
    <scope>NUCLEOTIDE SEQUENCE [LARGE SCALE GENOMIC DNA]</scope>
    <source>
        <strain evidence="7 8">ATCC 43154</strain>
    </source>
</reference>
<evidence type="ECO:0000313" key="8">
    <source>
        <dbReference type="Proteomes" id="UP000199470"/>
    </source>
</evidence>
<feature type="transmembrane region" description="Helical" evidence="4">
    <location>
        <begin position="16"/>
        <end position="33"/>
    </location>
</feature>
<dbReference type="Pfam" id="PF07730">
    <property type="entry name" value="HisKA_3"/>
    <property type="match status" value="1"/>
</dbReference>
<dbReference type="InterPro" id="IPR003594">
    <property type="entry name" value="HATPase_dom"/>
</dbReference>
<dbReference type="SUPFAM" id="SSF55874">
    <property type="entry name" value="ATPase domain of HSP90 chaperone/DNA topoisomerase II/histidine kinase"/>
    <property type="match status" value="1"/>
</dbReference>
<keyword evidence="3" id="KW-0902">Two-component regulatory system</keyword>
<keyword evidence="8" id="KW-1185">Reference proteome</keyword>